<dbReference type="RefSeq" id="XP_032347938.1">
    <property type="nucleotide sequence ID" value="XM_032492047.1"/>
</dbReference>
<accession>A0A8B8U154</accession>
<evidence type="ECO:0000313" key="3">
    <source>
        <dbReference type="RefSeq" id="XP_032347938.1"/>
    </source>
</evidence>
<feature type="compositionally biased region" description="Polar residues" evidence="1">
    <location>
        <begin position="256"/>
        <end position="266"/>
    </location>
</feature>
<feature type="region of interest" description="Disordered" evidence="1">
    <location>
        <begin position="116"/>
        <end position="150"/>
    </location>
</feature>
<dbReference type="GeneID" id="116667346"/>
<evidence type="ECO:0000313" key="2">
    <source>
        <dbReference type="Proteomes" id="UP000694856"/>
    </source>
</evidence>
<evidence type="ECO:0000256" key="1">
    <source>
        <dbReference type="SAM" id="MobiDB-lite"/>
    </source>
</evidence>
<reference evidence="3" key="1">
    <citation type="submission" date="2025-08" db="UniProtKB">
        <authorList>
            <consortium name="RefSeq"/>
        </authorList>
    </citation>
    <scope>IDENTIFICATION</scope>
    <source>
        <tissue evidence="3">Ear skin</tissue>
    </source>
</reference>
<dbReference type="KEGG" id="cfr:116667346"/>
<sequence length="305" mass="32192">MKDDEAGPSSRKPWNPLRLDVVLLPANERVKPGNEWGRSPWGPDCSKILGCAPASPVLGPFPARPICSPFQKCSPLCILCLPSPQPRPSQGDVGRHVGYKQGVSPPWPPLTVQLLKPSQEPGPSSVDADGPRVGLTTPAHTGLLSPSAPSRAETLWSQRAPEKMGHCACGGQGPAGEPWQHLDPQLQQLLEEKEQALAVLQEMVKVAGHRGHPGSEPLGAHQTPQATGSDMGSAEPHEQPREGSLCPEVKAEQGAPGSSSGVSLQGNLRPPRPILVTRHQPLPVAGIGLQLVSGFQSGHSSFLLL</sequence>
<keyword evidence="2" id="KW-1185">Reference proteome</keyword>
<dbReference type="AlphaFoldDB" id="A0A8B8U154"/>
<gene>
    <name evidence="3" type="primary">LOC116667346</name>
</gene>
<organism evidence="2 3">
    <name type="scientific">Camelus ferus</name>
    <name type="common">Wild bactrian camel</name>
    <name type="synonym">Camelus bactrianus ferus</name>
    <dbReference type="NCBI Taxonomy" id="419612"/>
    <lineage>
        <taxon>Eukaryota</taxon>
        <taxon>Metazoa</taxon>
        <taxon>Chordata</taxon>
        <taxon>Craniata</taxon>
        <taxon>Vertebrata</taxon>
        <taxon>Euteleostomi</taxon>
        <taxon>Mammalia</taxon>
        <taxon>Eutheria</taxon>
        <taxon>Laurasiatheria</taxon>
        <taxon>Artiodactyla</taxon>
        <taxon>Tylopoda</taxon>
        <taxon>Camelidae</taxon>
        <taxon>Camelus</taxon>
    </lineage>
</organism>
<feature type="region of interest" description="Disordered" evidence="1">
    <location>
        <begin position="209"/>
        <end position="274"/>
    </location>
</feature>
<proteinExistence type="predicted"/>
<dbReference type="Proteomes" id="UP000694856">
    <property type="component" value="Chromosome 11"/>
</dbReference>
<name>A0A8B8U154_CAMFR</name>
<protein>
    <submittedName>
        <fullName evidence="3">Uncharacterized protein LOC116667346</fullName>
    </submittedName>
</protein>